<reference evidence="2 3" key="1">
    <citation type="journal article" date="2002" name="J. Bacteriol.">
        <title>Genome sequence of Yersinia pestis KIM.</title>
        <authorList>
            <person name="Deng W."/>
            <person name="Burland V."/>
            <person name="Plunkett G.III."/>
            <person name="Boutin A."/>
            <person name="Mayhew G.F."/>
            <person name="Liss P."/>
            <person name="Perna N.T."/>
            <person name="Rose D.J."/>
            <person name="Mau B."/>
            <person name="Zhou S."/>
            <person name="Schwartz D.C."/>
            <person name="Fetherston J.D."/>
            <person name="Lindler L.E."/>
            <person name="Brubaker R.R."/>
            <person name="Plana G.V."/>
            <person name="Straley S.C."/>
            <person name="McDonough K.A."/>
            <person name="Nilles M.L."/>
            <person name="Matson J.S."/>
            <person name="Blattner F.R."/>
            <person name="Perry R.D."/>
        </authorList>
    </citation>
    <scope>NUCLEOTIDE SEQUENCE [LARGE SCALE GENOMIC DNA]</scope>
    <source>
        <strain evidence="3">KIM10+ / Biovar Mediaevalis</strain>
    </source>
</reference>
<dbReference type="KEGG" id="ypk:y0200"/>
<feature type="compositionally biased region" description="Low complexity" evidence="1">
    <location>
        <begin position="16"/>
        <end position="26"/>
    </location>
</feature>
<name>Q8CLU4_YERPE</name>
<dbReference type="AlphaFoldDB" id="Q8CLU4"/>
<evidence type="ECO:0000313" key="3">
    <source>
        <dbReference type="Proteomes" id="UP000002490"/>
    </source>
</evidence>
<feature type="region of interest" description="Disordered" evidence="1">
    <location>
        <begin position="1"/>
        <end position="39"/>
    </location>
</feature>
<organism evidence="2 3">
    <name type="scientific">Yersinia pestis</name>
    <dbReference type="NCBI Taxonomy" id="632"/>
    <lineage>
        <taxon>Bacteria</taxon>
        <taxon>Pseudomonadati</taxon>
        <taxon>Pseudomonadota</taxon>
        <taxon>Gammaproteobacteria</taxon>
        <taxon>Enterobacterales</taxon>
        <taxon>Yersiniaceae</taxon>
        <taxon>Yersinia</taxon>
    </lineage>
</organism>
<accession>Q8CLU4</accession>
<sequence>MTTVTIHGETPGVTTPGVAPAGVDAAGAGGPIASAEGNT</sequence>
<evidence type="ECO:0000313" key="2">
    <source>
        <dbReference type="EMBL" id="AAM83794.1"/>
    </source>
</evidence>
<dbReference type="HOGENOM" id="CLU_3319672_0_0_6"/>
<gene>
    <name evidence="2" type="ordered locus">y0200</name>
</gene>
<evidence type="ECO:0000256" key="1">
    <source>
        <dbReference type="SAM" id="MobiDB-lite"/>
    </source>
</evidence>
<proteinExistence type="predicted"/>
<protein>
    <submittedName>
        <fullName evidence="2">Uncharacterized protein</fullName>
    </submittedName>
</protein>
<dbReference type="DNASU" id="1145147"/>
<dbReference type="Proteomes" id="UP000002490">
    <property type="component" value="Chromosome"/>
</dbReference>
<dbReference type="EMBL" id="AE009952">
    <property type="protein sequence ID" value="AAM83794.1"/>
    <property type="molecule type" value="Genomic_DNA"/>
</dbReference>